<feature type="region of interest" description="Disordered" evidence="7">
    <location>
        <begin position="1"/>
        <end position="76"/>
    </location>
</feature>
<feature type="compositionally biased region" description="Polar residues" evidence="7">
    <location>
        <begin position="9"/>
        <end position="30"/>
    </location>
</feature>
<dbReference type="GO" id="GO:0016020">
    <property type="term" value="C:membrane"/>
    <property type="evidence" value="ECO:0007669"/>
    <property type="project" value="UniProtKB-SubCell"/>
</dbReference>
<protein>
    <recommendedName>
        <fullName evidence="9">Amino acid permease/ SLC12A domain-containing protein</fullName>
    </recommendedName>
</protein>
<proteinExistence type="predicted"/>
<sequence>MSAEGHTGHVNQSWRNEQGPINWSRPQTRQAHQRPFTASAGNDGSNSAPNPSTPAPEPAYLGPTEGPEGIDMGNVGATVASGAGLVRFKSNNSTRGRRSGHQPELSNDSTISGGGGGGYYLPQDHLLENSSNLRYQDSNPKYVIDTPPIQLEEGIASPAGKWNRPTQPSRAYAAIPEMSQIYSGDHTQYIRSSPPKHNFNDPDDEFEYDVQKAYKNDVYHHPPTVRLSAASVATGVIDFEDAHDGDPDRVGAIDDDFSHSTTYPLDQARSASNHSNRPTRRLANDHNFRRWRRGGGEVNEELQRRLGARHLQMIALGGTLGVGLFLASGKALSLAGPLGALIGYSSMGFVVLCVMLSLGEMTTLIPIAGGITTYAGRFVDDALGFAAGWMYWLSFATALPTEVTAASILIRYYTPIEDEKYVGLWITIFLGMVIAVNCFNVRVYGEMEYWFGLLKIITILGLIILMVIINAGGAGRDPIRFRHWKFPDGPFRQHYVNYNGVQEWRDQFFEYPDITGAGANFLATWGSFTIAAFSFLGTEIVAVAAGEAVNSRQALPSAVRRLFWRIAIFYVLGIFVVGLNVPSTHARLLQFHDSTVGAAVGSGSQADNNSLGSRSPWVIAINASAIPLLPAIVNGIFVFCAWSAGNSHLYASSRTLYGLALEGKAPRVFRRCTASGVPFVAVLTSSSLALTAYIQLAGPTGQTVFDYLLKLTTTSGLLVWGTFCLAFIRFYYGIQLTRHIDRFSDEYPYRSPFQPYLAWIGLIFTSIIVFFNGFDFFLEGKHNANGVPISRDVDFAPNFLSAYLSVFIFFFLFVFWKLLKDTSLQPLNRINFDTGMVYGVDERRKENLTPAKRALRFAVRTIG</sequence>
<feature type="transmembrane region" description="Helical" evidence="8">
    <location>
        <begin position="617"/>
        <end position="644"/>
    </location>
</feature>
<gene>
    <name evidence="10" type="ORF">TWF696_002778</name>
</gene>
<feature type="transmembrane region" description="Helical" evidence="8">
    <location>
        <begin position="341"/>
        <end position="369"/>
    </location>
</feature>
<keyword evidence="5 8" id="KW-1133">Transmembrane helix</keyword>
<feature type="transmembrane region" description="Helical" evidence="8">
    <location>
        <begin position="798"/>
        <end position="819"/>
    </location>
</feature>
<feature type="transmembrane region" description="Helical" evidence="8">
    <location>
        <begin position="562"/>
        <end position="581"/>
    </location>
</feature>
<comment type="caution">
    <text evidence="10">The sequence shown here is derived from an EMBL/GenBank/DDBJ whole genome shotgun (WGS) entry which is preliminary data.</text>
</comment>
<reference evidence="10 11" key="1">
    <citation type="submission" date="2019-10" db="EMBL/GenBank/DDBJ databases">
        <authorList>
            <person name="Palmer J.M."/>
        </authorList>
    </citation>
    <scope>NUCLEOTIDE SEQUENCE [LARGE SCALE GENOMIC DNA]</scope>
    <source>
        <strain evidence="10 11">TWF696</strain>
    </source>
</reference>
<evidence type="ECO:0000256" key="6">
    <source>
        <dbReference type="ARBA" id="ARBA00023136"/>
    </source>
</evidence>
<evidence type="ECO:0000313" key="11">
    <source>
        <dbReference type="Proteomes" id="UP001375240"/>
    </source>
</evidence>
<evidence type="ECO:0000313" key="10">
    <source>
        <dbReference type="EMBL" id="KAK6332756.1"/>
    </source>
</evidence>
<dbReference type="Proteomes" id="UP001375240">
    <property type="component" value="Unassembled WGS sequence"/>
</dbReference>
<keyword evidence="4" id="KW-0029">Amino-acid transport</keyword>
<dbReference type="InterPro" id="IPR004841">
    <property type="entry name" value="AA-permease/SLC12A_dom"/>
</dbReference>
<evidence type="ECO:0000256" key="3">
    <source>
        <dbReference type="ARBA" id="ARBA00022692"/>
    </source>
</evidence>
<feature type="transmembrane region" description="Helical" evidence="8">
    <location>
        <begin position="717"/>
        <end position="734"/>
    </location>
</feature>
<feature type="region of interest" description="Disordered" evidence="7">
    <location>
        <begin position="261"/>
        <end position="285"/>
    </location>
</feature>
<keyword evidence="11" id="KW-1185">Reference proteome</keyword>
<dbReference type="PANTHER" id="PTHR43341">
    <property type="entry name" value="AMINO ACID PERMEASE"/>
    <property type="match status" value="1"/>
</dbReference>
<evidence type="ECO:0000256" key="8">
    <source>
        <dbReference type="SAM" id="Phobius"/>
    </source>
</evidence>
<feature type="region of interest" description="Disordered" evidence="7">
    <location>
        <begin position="89"/>
        <end position="122"/>
    </location>
</feature>
<keyword evidence="3 8" id="KW-0812">Transmembrane</keyword>
<accession>A0AAV9U202</accession>
<name>A0AAV9U202_9PEZI</name>
<organism evidence="10 11">
    <name type="scientific">Orbilia brochopaga</name>
    <dbReference type="NCBI Taxonomy" id="3140254"/>
    <lineage>
        <taxon>Eukaryota</taxon>
        <taxon>Fungi</taxon>
        <taxon>Dikarya</taxon>
        <taxon>Ascomycota</taxon>
        <taxon>Pezizomycotina</taxon>
        <taxon>Orbiliomycetes</taxon>
        <taxon>Orbiliales</taxon>
        <taxon>Orbiliaceae</taxon>
        <taxon>Orbilia</taxon>
    </lineage>
</organism>
<feature type="compositionally biased region" description="Polar residues" evidence="7">
    <location>
        <begin position="261"/>
        <end position="276"/>
    </location>
</feature>
<evidence type="ECO:0000259" key="9">
    <source>
        <dbReference type="Pfam" id="PF00324"/>
    </source>
</evidence>
<dbReference type="InterPro" id="IPR004840">
    <property type="entry name" value="Amino_acid_permease_CS"/>
</dbReference>
<dbReference type="GO" id="GO:0015171">
    <property type="term" value="F:amino acid transmembrane transporter activity"/>
    <property type="evidence" value="ECO:0007669"/>
    <property type="project" value="TreeGrafter"/>
</dbReference>
<evidence type="ECO:0000256" key="4">
    <source>
        <dbReference type="ARBA" id="ARBA00022970"/>
    </source>
</evidence>
<dbReference type="InterPro" id="IPR050524">
    <property type="entry name" value="APC_YAT"/>
</dbReference>
<evidence type="ECO:0000256" key="7">
    <source>
        <dbReference type="SAM" id="MobiDB-lite"/>
    </source>
</evidence>
<dbReference type="PROSITE" id="PS00218">
    <property type="entry name" value="AMINO_ACID_PERMEASE_1"/>
    <property type="match status" value="1"/>
</dbReference>
<evidence type="ECO:0000256" key="5">
    <source>
        <dbReference type="ARBA" id="ARBA00022989"/>
    </source>
</evidence>
<dbReference type="PANTHER" id="PTHR43341:SF46">
    <property type="entry name" value="SPS-SENSOR COMPONENT SSY1"/>
    <property type="match status" value="1"/>
</dbReference>
<dbReference type="AlphaFoldDB" id="A0AAV9U202"/>
<dbReference type="FunFam" id="1.20.1740.10:FF:000001">
    <property type="entry name" value="Amino acid permease"/>
    <property type="match status" value="1"/>
</dbReference>
<comment type="subcellular location">
    <subcellularLocation>
        <location evidence="1">Membrane</location>
        <topology evidence="1">Multi-pass membrane protein</topology>
    </subcellularLocation>
</comment>
<feature type="transmembrane region" description="Helical" evidence="8">
    <location>
        <begin position="389"/>
        <end position="410"/>
    </location>
</feature>
<feature type="transmembrane region" description="Helical" evidence="8">
    <location>
        <begin position="449"/>
        <end position="472"/>
    </location>
</feature>
<evidence type="ECO:0000256" key="2">
    <source>
        <dbReference type="ARBA" id="ARBA00022448"/>
    </source>
</evidence>
<dbReference type="EMBL" id="JAVHNQ010000014">
    <property type="protein sequence ID" value="KAK6332756.1"/>
    <property type="molecule type" value="Genomic_DNA"/>
</dbReference>
<keyword evidence="6 8" id="KW-0472">Membrane</keyword>
<dbReference type="Pfam" id="PF00324">
    <property type="entry name" value="AA_permease"/>
    <property type="match status" value="1"/>
</dbReference>
<feature type="transmembrane region" description="Helical" evidence="8">
    <location>
        <begin position="755"/>
        <end position="778"/>
    </location>
</feature>
<evidence type="ECO:0000256" key="1">
    <source>
        <dbReference type="ARBA" id="ARBA00004141"/>
    </source>
</evidence>
<keyword evidence="2" id="KW-0813">Transport</keyword>
<feature type="transmembrane region" description="Helical" evidence="8">
    <location>
        <begin position="422"/>
        <end position="443"/>
    </location>
</feature>
<feature type="domain" description="Amino acid permease/ SLC12A" evidence="9">
    <location>
        <begin position="310"/>
        <end position="821"/>
    </location>
</feature>
<feature type="transmembrane region" description="Helical" evidence="8">
    <location>
        <begin position="311"/>
        <end position="329"/>
    </location>
</feature>
<feature type="transmembrane region" description="Helical" evidence="8">
    <location>
        <begin position="677"/>
        <end position="697"/>
    </location>
</feature>
<dbReference type="Gene3D" id="1.20.1740.10">
    <property type="entry name" value="Amino acid/polyamine transporter I"/>
    <property type="match status" value="1"/>
</dbReference>